<dbReference type="Gene3D" id="3.30.230.10">
    <property type="match status" value="1"/>
</dbReference>
<evidence type="ECO:0000256" key="4">
    <source>
        <dbReference type="ARBA" id="ARBA00022759"/>
    </source>
</evidence>
<dbReference type="GO" id="GO:0004526">
    <property type="term" value="F:ribonuclease P activity"/>
    <property type="evidence" value="ECO:0007669"/>
    <property type="project" value="UniProtKB-UniRule"/>
</dbReference>
<dbReference type="PROSITE" id="PS00648">
    <property type="entry name" value="RIBONUCLEASE_P"/>
    <property type="match status" value="1"/>
</dbReference>
<dbReference type="PANTHER" id="PTHR33992:SF1">
    <property type="entry name" value="RIBONUCLEASE P PROTEIN COMPONENT"/>
    <property type="match status" value="1"/>
</dbReference>
<dbReference type="EMBL" id="CP012365">
    <property type="protein sequence ID" value="AKX59610.1"/>
    <property type="molecule type" value="Genomic_DNA"/>
</dbReference>
<proteinExistence type="inferred from homology"/>
<reference evidence="10" key="3">
    <citation type="journal article" date="2022" name="Sci. Total Environ.">
        <title>Prevalence, transmission, and molecular epidemiology of tet(X)-positive bacteria among humans, animals, and environmental niches in China: An epidemiological, and genomic-based study.</title>
        <authorList>
            <person name="Dong N."/>
            <person name="Zeng Y."/>
            <person name="Cai C."/>
            <person name="Sun C."/>
            <person name="Lu J."/>
            <person name="Liu C."/>
            <person name="Zhou H."/>
            <person name="Sun Q."/>
            <person name="Shu L."/>
            <person name="Wang H."/>
            <person name="Wang Y."/>
            <person name="Wang S."/>
            <person name="Wu C."/>
            <person name="Chan E.W."/>
            <person name="Chen G."/>
            <person name="Shen Z."/>
            <person name="Chen S."/>
            <person name="Zhang R."/>
        </authorList>
    </citation>
    <scope>NUCLEOTIDE SEQUENCE</scope>
    <source>
        <strain evidence="10">DF46-2-2</strain>
    </source>
</reference>
<evidence type="ECO:0000256" key="2">
    <source>
        <dbReference type="ARBA" id="ARBA00022694"/>
    </source>
</evidence>
<dbReference type="STRING" id="1697053.AKN87_08870"/>
<comment type="similarity">
    <text evidence="7">Belongs to the RnpA family.</text>
</comment>
<dbReference type="KEGG" id="pbb:AKN87_08870"/>
<dbReference type="InterPro" id="IPR020568">
    <property type="entry name" value="Ribosomal_Su5_D2-typ_SF"/>
</dbReference>
<dbReference type="RefSeq" id="WP_053100777.1">
    <property type="nucleotide sequence ID" value="NZ_CP012358.1"/>
</dbReference>
<evidence type="ECO:0000256" key="6">
    <source>
        <dbReference type="ARBA" id="ARBA00022884"/>
    </source>
</evidence>
<evidence type="ECO:0000313" key="10">
    <source>
        <dbReference type="EMBL" id="MDM1696695.1"/>
    </source>
</evidence>
<dbReference type="NCBIfam" id="TIGR00188">
    <property type="entry name" value="rnpA"/>
    <property type="match status" value="1"/>
</dbReference>
<dbReference type="AlphaFoldDB" id="A0A0K1XE00"/>
<dbReference type="InterPro" id="IPR014721">
    <property type="entry name" value="Ribsml_uS5_D2-typ_fold_subgr"/>
</dbReference>
<keyword evidence="6 7" id="KW-0694">RNA-binding</keyword>
<keyword evidence="4 7" id="KW-0255">Endonuclease</keyword>
<dbReference type="PANTHER" id="PTHR33992">
    <property type="entry name" value="RIBONUCLEASE P PROTEIN COMPONENT"/>
    <property type="match status" value="1"/>
</dbReference>
<dbReference type="SUPFAM" id="SSF54211">
    <property type="entry name" value="Ribosomal protein S5 domain 2-like"/>
    <property type="match status" value="1"/>
</dbReference>
<comment type="catalytic activity">
    <reaction evidence="7">
        <text>Endonucleolytic cleavage of RNA, removing 5'-extranucleotides from tRNA precursor.</text>
        <dbReference type="EC" id="3.1.26.5"/>
    </reaction>
</comment>
<protein>
    <recommendedName>
        <fullName evidence="7 8">Ribonuclease P protein component</fullName>
        <shortName evidence="7">RNase P protein</shortName>
        <shortName evidence="7">RNaseP protein</shortName>
        <ecNumber evidence="7 8">3.1.26.5</ecNumber>
    </recommendedName>
    <alternativeName>
        <fullName evidence="7">Protein C5</fullName>
    </alternativeName>
</protein>
<dbReference type="GO" id="GO:0001682">
    <property type="term" value="P:tRNA 5'-leader removal"/>
    <property type="evidence" value="ECO:0007669"/>
    <property type="project" value="UniProtKB-UniRule"/>
</dbReference>
<reference evidence="10" key="2">
    <citation type="submission" date="2020-06" db="EMBL/GenBank/DDBJ databases">
        <authorList>
            <person name="Dong N."/>
        </authorList>
    </citation>
    <scope>NUCLEOTIDE SEQUENCE</scope>
    <source>
        <strain evidence="10">DF46-2-2</strain>
    </source>
</reference>
<dbReference type="GO" id="GO:0000049">
    <property type="term" value="F:tRNA binding"/>
    <property type="evidence" value="ECO:0007669"/>
    <property type="project" value="UniProtKB-UniRule"/>
</dbReference>
<keyword evidence="5 7" id="KW-0378">Hydrolase</keyword>
<dbReference type="GO" id="GO:0042781">
    <property type="term" value="F:3'-tRNA processing endoribonuclease activity"/>
    <property type="evidence" value="ECO:0007669"/>
    <property type="project" value="TreeGrafter"/>
</dbReference>
<reference evidence="9 11" key="1">
    <citation type="journal article" date="2015" name="Genome Announc.">
        <title>Genome Sequences of Oblitimonas alkaliphila gen. nov. sp. nov. (Proposed), a Novel Bacterium of the Pseudomonadaceae Family.</title>
        <authorList>
            <person name="Lauer A.C."/>
            <person name="Nicholson A.C."/>
            <person name="Humrighouse B.W."/>
            <person name="Emery B."/>
            <person name="Drobish A."/>
            <person name="Juieng P."/>
            <person name="Loparev V."/>
            <person name="McQuiston J.R."/>
        </authorList>
    </citation>
    <scope>NUCLEOTIDE SEQUENCE [LARGE SCALE GENOMIC DNA]</scope>
    <source>
        <strain evidence="9 11">E5571</strain>
    </source>
</reference>
<evidence type="ECO:0000256" key="7">
    <source>
        <dbReference type="HAMAP-Rule" id="MF_00227"/>
    </source>
</evidence>
<sequence>MSFCFEKDKRLLKPSQFKAVFDKADNKVSDKTILILVRYNQLSHARLGLVIGKKNVKLAVERNRLKRQIRESFRHHQAKLAGLDLVVIARKGAADLENIELNKQFDKLWQRLLRRTQASIEQSP</sequence>
<dbReference type="HAMAP" id="MF_00227">
    <property type="entry name" value="RNase_P"/>
    <property type="match status" value="1"/>
</dbReference>
<evidence type="ECO:0000256" key="8">
    <source>
        <dbReference type="NCBIfam" id="TIGR00188"/>
    </source>
</evidence>
<dbReference type="GeneID" id="93984379"/>
<dbReference type="OrthoDB" id="9796422at2"/>
<dbReference type="PATRIC" id="fig|1697052.3.peg.1564"/>
<dbReference type="EMBL" id="JACANB010000005">
    <property type="protein sequence ID" value="MDM1696695.1"/>
    <property type="molecule type" value="Genomic_DNA"/>
</dbReference>
<comment type="function">
    <text evidence="1 7">RNaseP catalyzes the removal of the 5'-leader sequence from pre-tRNA to produce the mature 5'-terminus. It can also cleave other RNA substrates such as 4.5S RNA. The protein component plays an auxiliary but essential role in vivo by binding to the 5'-leader sequence and broadening the substrate specificity of the ribozyme.</text>
</comment>
<comment type="subunit">
    <text evidence="7">Consists of a catalytic RNA component (M1 or rnpB) and a protein subunit.</text>
</comment>
<dbReference type="InterPro" id="IPR000100">
    <property type="entry name" value="RNase_P"/>
</dbReference>
<dbReference type="GO" id="GO:0030677">
    <property type="term" value="C:ribonuclease P complex"/>
    <property type="evidence" value="ECO:0007669"/>
    <property type="project" value="TreeGrafter"/>
</dbReference>
<name>A0A0K1XE00_9GAMM</name>
<accession>A0A0K1XE00</accession>
<evidence type="ECO:0000313" key="9">
    <source>
        <dbReference type="EMBL" id="AKX59610.1"/>
    </source>
</evidence>
<keyword evidence="2 7" id="KW-0819">tRNA processing</keyword>
<evidence type="ECO:0000256" key="3">
    <source>
        <dbReference type="ARBA" id="ARBA00022722"/>
    </source>
</evidence>
<dbReference type="Proteomes" id="UP001173465">
    <property type="component" value="Unassembled WGS sequence"/>
</dbReference>
<evidence type="ECO:0000256" key="5">
    <source>
        <dbReference type="ARBA" id="ARBA00022801"/>
    </source>
</evidence>
<dbReference type="EC" id="3.1.26.5" evidence="7 8"/>
<dbReference type="InterPro" id="IPR020539">
    <property type="entry name" value="RNase_P_CS"/>
</dbReference>
<evidence type="ECO:0000256" key="1">
    <source>
        <dbReference type="ARBA" id="ARBA00002663"/>
    </source>
</evidence>
<keyword evidence="3 7" id="KW-0540">Nuclease</keyword>
<keyword evidence="11" id="KW-1185">Reference proteome</keyword>
<gene>
    <name evidence="7 9" type="primary">rnpA</name>
    <name evidence="9" type="ORF">AKN88_06480</name>
    <name evidence="10" type="ORF">HX099_08500</name>
</gene>
<dbReference type="Pfam" id="PF00825">
    <property type="entry name" value="Ribonuclease_P"/>
    <property type="match status" value="1"/>
</dbReference>
<evidence type="ECO:0000313" key="11">
    <source>
        <dbReference type="Proteomes" id="UP000063953"/>
    </source>
</evidence>
<organism evidence="9 11">
    <name type="scientific">Thiopseudomonas alkaliphila</name>
    <dbReference type="NCBI Taxonomy" id="1697053"/>
    <lineage>
        <taxon>Bacteria</taxon>
        <taxon>Pseudomonadati</taxon>
        <taxon>Pseudomonadota</taxon>
        <taxon>Gammaproteobacteria</taxon>
        <taxon>Pseudomonadales</taxon>
        <taxon>Pseudomonadaceae</taxon>
        <taxon>Thiopseudomonas</taxon>
    </lineage>
</organism>
<dbReference type="Proteomes" id="UP000063953">
    <property type="component" value="Chromosome"/>
</dbReference>